<gene>
    <name evidence="1" type="ORF">R0G89_09485</name>
</gene>
<name>A0AAW8YJN1_PEDAC</name>
<organism evidence="1 2">
    <name type="scientific">Pediococcus acidilactici</name>
    <dbReference type="NCBI Taxonomy" id="1254"/>
    <lineage>
        <taxon>Bacteria</taxon>
        <taxon>Bacillati</taxon>
        <taxon>Bacillota</taxon>
        <taxon>Bacilli</taxon>
        <taxon>Lactobacillales</taxon>
        <taxon>Lactobacillaceae</taxon>
        <taxon>Pediococcus</taxon>
        <taxon>Pediococcus acidilactici group</taxon>
    </lineage>
</organism>
<evidence type="ECO:0000313" key="2">
    <source>
        <dbReference type="Proteomes" id="UP001280897"/>
    </source>
</evidence>
<dbReference type="EMBL" id="JAWJAV010000007">
    <property type="protein sequence ID" value="MDV2621963.1"/>
    <property type="molecule type" value="Genomic_DNA"/>
</dbReference>
<dbReference type="AlphaFoldDB" id="A0AAW8YJN1"/>
<comment type="caution">
    <text evidence="1">The sequence shown here is derived from an EMBL/GenBank/DDBJ whole genome shotgun (WGS) entry which is preliminary data.</text>
</comment>
<evidence type="ECO:0000313" key="1">
    <source>
        <dbReference type="EMBL" id="MDV2621963.1"/>
    </source>
</evidence>
<reference evidence="1" key="2">
    <citation type="submission" date="2023-10" db="EMBL/GenBank/DDBJ databases">
        <authorList>
            <person name="Khurajog B."/>
        </authorList>
    </citation>
    <scope>NUCLEOTIDE SEQUENCE</scope>
    <source>
        <strain evidence="1">BF9</strain>
    </source>
</reference>
<accession>A0AAW8YJN1</accession>
<dbReference type="Proteomes" id="UP001280897">
    <property type="component" value="Unassembled WGS sequence"/>
</dbReference>
<proteinExistence type="predicted"/>
<sequence length="206" mass="24000">MWQLVGIKSKEVYGERENKSDLHKWMLENYTKYDGDRKDSVYMDMPEPMRYVKVGTAVKQADIEQELLDRGDYEGFRKSRELSISKVKKRKYIGEVSVMKHKMKVARQSLLPEMLDTSLSYADIAWELGVEVQTIYSDLRELGIKIDKGKSKRAPKRWTKKEDAFLIAERSKGATFDEIAEKLGMKRSNVTSHWYKLCKKKVSASD</sequence>
<dbReference type="RefSeq" id="WP_317072498.1">
    <property type="nucleotide sequence ID" value="NZ_JAWJAV010000007.1"/>
</dbReference>
<protein>
    <submittedName>
        <fullName evidence="1">RNA polymerase subunit sigma-70</fullName>
    </submittedName>
</protein>
<reference evidence="1" key="1">
    <citation type="journal article" date="2023" name="PeerJ">
        <title>Selection and evaluation of lactic acid bacteria from chicken feces in Thailand as potential probiotics.</title>
        <authorList>
            <person name="Khurajog B."/>
            <person name="Disastra Y."/>
            <person name="Lawwyne L.D."/>
            <person name="Sirichokchatchawan W."/>
            <person name="Niyomtham W."/>
            <person name="Yindee J."/>
            <person name="Hampson D.J."/>
            <person name="Prapasarakul N."/>
        </authorList>
    </citation>
    <scope>NUCLEOTIDE SEQUENCE</scope>
    <source>
        <strain evidence="1">BF9</strain>
    </source>
</reference>